<keyword evidence="4" id="KW-1185">Reference proteome</keyword>
<gene>
    <name evidence="3" type="primary">29</name>
    <name evidence="3" type="ORF">SEA_EPONINE_29</name>
</gene>
<dbReference type="EMBL" id="MN945904">
    <property type="protein sequence ID" value="QIG61874.1"/>
    <property type="molecule type" value="Genomic_DNA"/>
</dbReference>
<feature type="compositionally biased region" description="Gly residues" evidence="1">
    <location>
        <begin position="284"/>
        <end position="298"/>
    </location>
</feature>
<feature type="domain" description="Glycine-rich" evidence="2">
    <location>
        <begin position="179"/>
        <end position="356"/>
    </location>
</feature>
<feature type="region of interest" description="Disordered" evidence="1">
    <location>
        <begin position="280"/>
        <end position="357"/>
    </location>
</feature>
<dbReference type="InterPro" id="IPR049304">
    <property type="entry name" value="Gly_rich_dom"/>
</dbReference>
<evidence type="ECO:0000256" key="1">
    <source>
        <dbReference type="SAM" id="MobiDB-lite"/>
    </source>
</evidence>
<organism evidence="3 4">
    <name type="scientific">Mycobacterium phage Eponine</name>
    <dbReference type="NCBI Taxonomy" id="2708631"/>
    <lineage>
        <taxon>Viruses</taxon>
        <taxon>Duplodnaviria</taxon>
        <taxon>Heunggongvirae</taxon>
        <taxon>Uroviricota</taxon>
        <taxon>Caudoviricetes</taxon>
        <taxon>Weiservirinae</taxon>
        <taxon>Fionnbharthvirus</taxon>
        <taxon>Fionnbharthvirus eponine</taxon>
    </lineage>
</organism>
<dbReference type="RefSeq" id="YP_009950370.1">
    <property type="nucleotide sequence ID" value="NC_051590.1"/>
</dbReference>
<reference evidence="3 4" key="1">
    <citation type="submission" date="2020-01" db="EMBL/GenBank/DDBJ databases">
        <authorList>
            <person name="Mansi R."/>
            <person name="Bartek K."/>
            <person name="Buck J.M."/>
            <person name="Mohammed H.T."/>
            <person name="Kenna M.A."/>
            <person name="Ware V.C."/>
            <person name="Garlena R.A."/>
            <person name="Russell D.A."/>
            <person name="Pope W.H."/>
            <person name="Jacobs-Sera D."/>
            <person name="Hatfull G.F."/>
        </authorList>
    </citation>
    <scope>NUCLEOTIDE SEQUENCE [LARGE SCALE GENOMIC DNA]</scope>
</reference>
<accession>A0A6G6XSQ4</accession>
<dbReference type="Pfam" id="PF21722">
    <property type="entry name" value="Gly_rich_2"/>
    <property type="match status" value="1"/>
</dbReference>
<dbReference type="GeneID" id="60321782"/>
<feature type="compositionally biased region" description="Low complexity" evidence="1">
    <location>
        <begin position="315"/>
        <end position="324"/>
    </location>
</feature>
<proteinExistence type="predicted"/>
<feature type="compositionally biased region" description="Gly residues" evidence="1">
    <location>
        <begin position="325"/>
        <end position="347"/>
    </location>
</feature>
<dbReference type="KEGG" id="vg:60321782"/>
<evidence type="ECO:0000313" key="3">
    <source>
        <dbReference type="EMBL" id="QIG61874.1"/>
    </source>
</evidence>
<evidence type="ECO:0000313" key="4">
    <source>
        <dbReference type="Proteomes" id="UP000503362"/>
    </source>
</evidence>
<evidence type="ECO:0000259" key="2">
    <source>
        <dbReference type="Pfam" id="PF21722"/>
    </source>
</evidence>
<dbReference type="Proteomes" id="UP000503362">
    <property type="component" value="Segment"/>
</dbReference>
<sequence>MMPWSPSPTVPQPQHRTAWFAELPAPQPAQHQTAWFPLYRVTGTDSGVGEDSAIIVPGLVGTDTGIGADQAALTRVGDLLAVGTGLGADSALIVPELIVLDSGAGVDDAARIGLHGADSGIGTDSVGSMKPGFAVFDSAVGADMLANLKPGFVGTDSGLGADSGTIAFTSMAAVETSYTAPGAYTYKIPVWCRYVDIVLCGSGRGGNGNSNALAGAGGNAGGWAGTTLERGVSIGWEIINITIIVPDGGNGGSGAVVGIGGQGANGSAATASIVSGSPFLSAPGGSGERSGNQSGGSPGNYTYSGWKTFTGGAETTSGNGTAGNPPGGGGRGGNGNFIGTNSGGKGAPGAAYLRARQ</sequence>
<protein>
    <submittedName>
        <fullName evidence="3">Minor tail protein</fullName>
    </submittedName>
</protein>
<name>A0A6G6XSQ4_9CAUD</name>